<dbReference type="InterPro" id="IPR051678">
    <property type="entry name" value="AGP_Transferase"/>
</dbReference>
<protein>
    <recommendedName>
        <fullName evidence="2">Aminoglycoside phosphotransferase domain-containing protein</fullName>
    </recommendedName>
</protein>
<dbReference type="InterPro" id="IPR011009">
    <property type="entry name" value="Kinase-like_dom_sf"/>
</dbReference>
<dbReference type="PANTHER" id="PTHR21310">
    <property type="entry name" value="AMINOGLYCOSIDE PHOSPHOTRANSFERASE-RELATED-RELATED"/>
    <property type="match status" value="1"/>
</dbReference>
<dbReference type="SUPFAM" id="SSF56112">
    <property type="entry name" value="Protein kinase-like (PK-like)"/>
    <property type="match status" value="1"/>
</dbReference>
<dbReference type="GeneID" id="11517184"/>
<dbReference type="GeneID" id="11523048"/>
<dbReference type="Pfam" id="PF01636">
    <property type="entry name" value="APH"/>
    <property type="match status" value="1"/>
</dbReference>
<dbReference type="AlphaFoldDB" id="G2RH14"/>
<dbReference type="EMBL" id="CP003014">
    <property type="protein sequence ID" value="AEO71143.1"/>
    <property type="molecule type" value="Genomic_DNA"/>
</dbReference>
<feature type="non-terminal residue" evidence="4">
    <location>
        <position position="1"/>
    </location>
</feature>
<reference evidence="4 5" key="1">
    <citation type="journal article" date="2011" name="Nat. Biotechnol.">
        <title>Comparative genomic analysis of the thermophilic biomass-degrading fungi Myceliophthora thermophila and Thielavia terrestris.</title>
        <authorList>
            <person name="Berka R.M."/>
            <person name="Grigoriev I.V."/>
            <person name="Otillar R."/>
            <person name="Salamov A."/>
            <person name="Grimwood J."/>
            <person name="Reid I."/>
            <person name="Ishmael N."/>
            <person name="John T."/>
            <person name="Darmond C."/>
            <person name="Moisan M.-C."/>
            <person name="Henrissat B."/>
            <person name="Coutinho P.M."/>
            <person name="Lombard V."/>
            <person name="Natvig D.O."/>
            <person name="Lindquist E."/>
            <person name="Schmutz J."/>
            <person name="Lucas S."/>
            <person name="Harris P."/>
            <person name="Powlowski J."/>
            <person name="Bellemare A."/>
            <person name="Taylor D."/>
            <person name="Butler G."/>
            <person name="de Vries R.P."/>
            <person name="Allijn I.E."/>
            <person name="van den Brink J."/>
            <person name="Ushinsky S."/>
            <person name="Storms R."/>
            <person name="Powell A.J."/>
            <person name="Paulsen I.T."/>
            <person name="Elbourne L.D.H."/>
            <person name="Baker S.E."/>
            <person name="Magnuson J."/>
            <person name="LaBoissiere S."/>
            <person name="Clutterbuck A.J."/>
            <person name="Martinez D."/>
            <person name="Wogulis M."/>
            <person name="de Leon A.L."/>
            <person name="Rey M.W."/>
            <person name="Tsang A."/>
        </authorList>
    </citation>
    <scope>NUCLEOTIDE SEQUENCE [LARGE SCALE GENOMIC DNA]</scope>
    <source>
        <strain evidence="5">ATCC 38088 / NRRL 8126</strain>
        <strain evidence="4">NRRL 8126</strain>
    </source>
</reference>
<dbReference type="eggNOG" id="ENOG502T6GH">
    <property type="taxonomic scope" value="Eukaryota"/>
</dbReference>
<keyword evidence="5" id="KW-1185">Reference proteome</keyword>
<feature type="domain" description="Aminoglycoside phosphotransferase" evidence="2">
    <location>
        <begin position="13"/>
        <end position="210"/>
    </location>
</feature>
<dbReference type="OrthoDB" id="4587502at2759"/>
<evidence type="ECO:0000259" key="2">
    <source>
        <dbReference type="Pfam" id="PF01636"/>
    </source>
</evidence>
<evidence type="ECO:0000313" key="4">
    <source>
        <dbReference type="EMBL" id="AEO71143.1"/>
    </source>
</evidence>
<proteinExistence type="predicted"/>
<dbReference type="KEGG" id="ttt:THITE_2040511"/>
<dbReference type="RefSeq" id="XP_003650071.1">
    <property type="nucleotide sequence ID" value="XM_003650023.1"/>
</dbReference>
<accession>G2RH14</accession>
<sequence>QPATEPLPLSATKVVVRFPDPRANLNDAVRVENEVAAMVLAHDALKPLGRSIVPAVYGWSSAAAGGTGWVLMECMPGTRLDLAGFKKLGRDAKKAVLGEIARVLRLLQQYKLPASVEGYGGLGFAEDGTIAVGPTAIYGATKRCETYHELYTECVSSPLFVIVNSSSKAAGWKDSDLRTRIDEFVERGFKPLLERSADLKPRQTLVHGDFGELPANQQHGNSPIRLCAMFLIVGELKLPQQIYIISLLTPPQIRSRRCWTGTSAVGEARVIHDSSPPSRDVIGAQAHRISE</sequence>
<feature type="region of interest" description="Disordered" evidence="1">
    <location>
        <begin position="270"/>
        <end position="291"/>
    </location>
</feature>
<dbReference type="HOGENOM" id="CLU_958323_0_0_1"/>
<dbReference type="PANTHER" id="PTHR21310:SF15">
    <property type="entry name" value="AMINOGLYCOSIDE PHOSPHOTRANSFERASE DOMAIN-CONTAINING PROTEIN"/>
    <property type="match status" value="1"/>
</dbReference>
<organism evidence="4 5">
    <name type="scientific">Thermothielavioides terrestris (strain ATCC 38088 / NRRL 8126)</name>
    <name type="common">Thielavia terrestris</name>
    <dbReference type="NCBI Taxonomy" id="578455"/>
    <lineage>
        <taxon>Eukaryota</taxon>
        <taxon>Fungi</taxon>
        <taxon>Dikarya</taxon>
        <taxon>Ascomycota</taxon>
        <taxon>Pezizomycotina</taxon>
        <taxon>Sordariomycetes</taxon>
        <taxon>Sordariomycetidae</taxon>
        <taxon>Sordariales</taxon>
        <taxon>Chaetomiaceae</taxon>
        <taxon>Thermothielavioides</taxon>
        <taxon>Thermothielavioides terrestris</taxon>
    </lineage>
</organism>
<dbReference type="Proteomes" id="UP000008181">
    <property type="component" value="Chromosome 1"/>
</dbReference>
<evidence type="ECO:0000256" key="1">
    <source>
        <dbReference type="SAM" id="MobiDB-lite"/>
    </source>
</evidence>
<dbReference type="EMBL" id="CP003009">
    <property type="protein sequence ID" value="AEO63735.1"/>
    <property type="molecule type" value="Genomic_DNA"/>
</dbReference>
<dbReference type="InterPro" id="IPR002575">
    <property type="entry name" value="Aminoglycoside_PTrfase"/>
</dbReference>
<dbReference type="RefSeq" id="XP_003657479.1">
    <property type="nucleotide sequence ID" value="XM_003657431.1"/>
</dbReference>
<gene>
    <name evidence="3" type="ORF">THITE_2040511</name>
    <name evidence="4" type="ORF">THITE_2058678</name>
</gene>
<evidence type="ECO:0000313" key="5">
    <source>
        <dbReference type="Proteomes" id="UP000008181"/>
    </source>
</evidence>
<dbReference type="Proteomes" id="UP000008181">
    <property type="component" value="Chromosome 6"/>
</dbReference>
<name>G2RH14_THETT</name>
<evidence type="ECO:0000313" key="3">
    <source>
        <dbReference type="EMBL" id="AEO63735.1"/>
    </source>
</evidence>
<dbReference type="KEGG" id="ttt:THITE_2058678"/>